<evidence type="ECO:0000313" key="1">
    <source>
        <dbReference type="EMBL" id="TQF64779.1"/>
    </source>
</evidence>
<dbReference type="EMBL" id="CM008263">
    <property type="protein sequence ID" value="TQF64779.1"/>
    <property type="molecule type" value="Genomic_DNA"/>
</dbReference>
<gene>
    <name evidence="1" type="ORF">PNOK_m000060</name>
</gene>
<dbReference type="EMBL" id="NBII01000013">
    <property type="protein sequence ID" value="TQF64779.1"/>
    <property type="molecule type" value="Genomic_DNA"/>
</dbReference>
<protein>
    <submittedName>
        <fullName evidence="1">Uncharacterized protein</fullName>
    </submittedName>
</protein>
<name>A0A541AXI8_9AGAM</name>
<keyword evidence="2" id="KW-1185">Reference proteome</keyword>
<sequence length="217" mass="25430">MCWVRYTRDTSILVKIAYIKLSNSIFTNILRDGLFKITSYLIVFRDYVCRDYILFQKMELRNRSLYLRLFLTGRPYSNSDMEHIKNYDIHQILLDMSALAYLSVLCFAFFSAGDSIQNSKVYKIILSFTVRNHVTGAKHQVRVKIRNVTDLSTDDFTVKVLKEWVTLMEIDPQVNSYSYITNVTIKVKEVTNPNNPPKTKPLHQFNIPKGYDDVKFL</sequence>
<proteinExistence type="predicted"/>
<evidence type="ECO:0000313" key="2">
    <source>
        <dbReference type="Proteomes" id="UP000217199"/>
    </source>
</evidence>
<accession>A0A541AXI8</accession>
<dbReference type="AlphaFoldDB" id="A0A541AXI8"/>
<geneLocation type="mitochondrion" evidence="1"/>
<reference evidence="1 2" key="1">
    <citation type="journal article" date="2017" name="bioRxiv">
        <title>The Genomic Landscape Of Tree Rot In Phellinus noxius And Its Hymenochaetales Members.</title>
        <authorList>
            <person name="Chung C.-L."/>
            <person name="Lee J.T."/>
            <person name="Akiba M."/>
            <person name="Lee H.-H."/>
            <person name="Kuo T.-H."/>
            <person name="Liu D."/>
            <person name="Ke H.-M."/>
            <person name="Yokoi T."/>
            <person name="Roa M.B."/>
            <person name="Lu M.J."/>
            <person name="Chang Y.-Y."/>
            <person name="Ann P.-J."/>
            <person name="Tsai J.-N."/>
            <person name="Chen C.-Y."/>
            <person name="Tzean S.-S."/>
            <person name="Ota Y."/>
            <person name="Hattori T."/>
            <person name="Sahashi N."/>
            <person name="Liou R.-F."/>
            <person name="Kikuchi T."/>
            <person name="Tsai I.J."/>
        </authorList>
    </citation>
    <scope>NUCLEOTIDE SEQUENCE [LARGE SCALE GENOMIC DNA]</scope>
    <source>
        <strain evidence="1 2">FFPRI411160</strain>
    </source>
</reference>
<dbReference type="Proteomes" id="UP000217199">
    <property type="component" value="Mitochondrion MT"/>
</dbReference>
<keyword evidence="1" id="KW-0496">Mitochondrion</keyword>
<dbReference type="InParanoid" id="A0A541AXI8"/>
<organism evidence="1 2">
    <name type="scientific">Pyrrhoderma noxium</name>
    <dbReference type="NCBI Taxonomy" id="2282107"/>
    <lineage>
        <taxon>Eukaryota</taxon>
        <taxon>Fungi</taxon>
        <taxon>Dikarya</taxon>
        <taxon>Basidiomycota</taxon>
        <taxon>Agaricomycotina</taxon>
        <taxon>Agaricomycetes</taxon>
        <taxon>Hymenochaetales</taxon>
        <taxon>Hymenochaetaceae</taxon>
        <taxon>Pyrrhoderma</taxon>
    </lineage>
</organism>
<comment type="caution">
    <text evidence="1">The sequence shown here is derived from an EMBL/GenBank/DDBJ whole genome shotgun (WGS) entry which is preliminary data.</text>
</comment>